<evidence type="ECO:0000259" key="4">
    <source>
        <dbReference type="PROSITE" id="PS01124"/>
    </source>
</evidence>
<name>A0A6N2RI24_BLAHA</name>
<protein>
    <submittedName>
        <fullName evidence="5">HTH-type transcriptional activator Btr</fullName>
    </submittedName>
</protein>
<dbReference type="PROSITE" id="PS01124">
    <property type="entry name" value="HTH_ARAC_FAMILY_2"/>
    <property type="match status" value="1"/>
</dbReference>
<keyword evidence="1" id="KW-0805">Transcription regulation</keyword>
<dbReference type="InterPro" id="IPR020449">
    <property type="entry name" value="Tscrpt_reg_AraC-type_HTH"/>
</dbReference>
<dbReference type="InterPro" id="IPR014710">
    <property type="entry name" value="RmlC-like_jellyroll"/>
</dbReference>
<dbReference type="PRINTS" id="PR00032">
    <property type="entry name" value="HTHARAC"/>
</dbReference>
<dbReference type="PANTHER" id="PTHR43280">
    <property type="entry name" value="ARAC-FAMILY TRANSCRIPTIONAL REGULATOR"/>
    <property type="match status" value="1"/>
</dbReference>
<organism evidence="5">
    <name type="scientific">Blautia hansenii</name>
    <name type="common">Ruminococcus hansenii</name>
    <dbReference type="NCBI Taxonomy" id="1322"/>
    <lineage>
        <taxon>Bacteria</taxon>
        <taxon>Bacillati</taxon>
        <taxon>Bacillota</taxon>
        <taxon>Clostridia</taxon>
        <taxon>Lachnospirales</taxon>
        <taxon>Lachnospiraceae</taxon>
        <taxon>Blautia</taxon>
    </lineage>
</organism>
<dbReference type="GO" id="GO:0043565">
    <property type="term" value="F:sequence-specific DNA binding"/>
    <property type="evidence" value="ECO:0007669"/>
    <property type="project" value="InterPro"/>
</dbReference>
<dbReference type="RefSeq" id="WP_242970500.1">
    <property type="nucleotide sequence ID" value="NZ_CACRSY010000005.1"/>
</dbReference>
<accession>A0A6N2RI24</accession>
<dbReference type="AlphaFoldDB" id="A0A6N2RI24"/>
<dbReference type="Pfam" id="PF12833">
    <property type="entry name" value="HTH_18"/>
    <property type="match status" value="1"/>
</dbReference>
<evidence type="ECO:0000313" key="5">
    <source>
        <dbReference type="EMBL" id="VYS81013.1"/>
    </source>
</evidence>
<dbReference type="Gene3D" id="2.60.120.10">
    <property type="entry name" value="Jelly Rolls"/>
    <property type="match status" value="1"/>
</dbReference>
<evidence type="ECO:0000256" key="3">
    <source>
        <dbReference type="ARBA" id="ARBA00023163"/>
    </source>
</evidence>
<feature type="domain" description="HTH araC/xylS-type" evidence="4">
    <location>
        <begin position="187"/>
        <end position="285"/>
    </location>
</feature>
<dbReference type="SUPFAM" id="SSF46689">
    <property type="entry name" value="Homeodomain-like"/>
    <property type="match status" value="2"/>
</dbReference>
<dbReference type="SUPFAM" id="SSF51215">
    <property type="entry name" value="Regulatory protein AraC"/>
    <property type="match status" value="1"/>
</dbReference>
<evidence type="ECO:0000256" key="2">
    <source>
        <dbReference type="ARBA" id="ARBA00023125"/>
    </source>
</evidence>
<evidence type="ECO:0000256" key="1">
    <source>
        <dbReference type="ARBA" id="ARBA00023015"/>
    </source>
</evidence>
<dbReference type="InterPro" id="IPR037923">
    <property type="entry name" value="HTH-like"/>
</dbReference>
<dbReference type="SMART" id="SM00342">
    <property type="entry name" value="HTH_ARAC"/>
    <property type="match status" value="1"/>
</dbReference>
<sequence length="288" mass="33670">MKKNEVKTEKTYIEGVRINFLYVDKYSFGGEWYMPESKIPYSMLRYITAGKAIFIIDGKEITVEKNQVVYIPRGCELSCHALGSTFSFMSIRFNTSVYYDGGDFLKDYYEMPDVLEDRGEKEYFEKIYDAIHLEGAERMFLVRGYLELLIGKIIERVGKDNAHLKREVWRKENSLNSGTERMDERIRSVVDFMVLHPTETYTTARLCEMAGLGETRFRKLFKEQTGKSPGEYLRDMRMTVAGRRLLLSAESVSDIAYSVGYEDVNFFIRVFKKYFGVTPNQYRKVSKE</sequence>
<dbReference type="Gene3D" id="1.10.10.60">
    <property type="entry name" value="Homeodomain-like"/>
    <property type="match status" value="2"/>
</dbReference>
<keyword evidence="2" id="KW-0238">DNA-binding</keyword>
<dbReference type="PANTHER" id="PTHR43280:SF28">
    <property type="entry name" value="HTH-TYPE TRANSCRIPTIONAL ACTIVATOR RHAS"/>
    <property type="match status" value="1"/>
</dbReference>
<keyword evidence="3" id="KW-0804">Transcription</keyword>
<dbReference type="GO" id="GO:0003700">
    <property type="term" value="F:DNA-binding transcription factor activity"/>
    <property type="evidence" value="ECO:0007669"/>
    <property type="project" value="InterPro"/>
</dbReference>
<proteinExistence type="predicted"/>
<dbReference type="InterPro" id="IPR018060">
    <property type="entry name" value="HTH_AraC"/>
</dbReference>
<reference evidence="5" key="1">
    <citation type="submission" date="2019-11" db="EMBL/GenBank/DDBJ databases">
        <authorList>
            <person name="Feng L."/>
        </authorList>
    </citation>
    <scope>NUCLEOTIDE SEQUENCE</scope>
    <source>
        <strain evidence="5">BhanseniiLFYP23</strain>
    </source>
</reference>
<gene>
    <name evidence="5" type="primary">btr_1</name>
    <name evidence="5" type="ORF">BHLFYP23_01655</name>
</gene>
<dbReference type="InterPro" id="IPR009057">
    <property type="entry name" value="Homeodomain-like_sf"/>
</dbReference>
<dbReference type="EMBL" id="CACRSY010000005">
    <property type="protein sequence ID" value="VYS81013.1"/>
    <property type="molecule type" value="Genomic_DNA"/>
</dbReference>